<evidence type="ECO:0000313" key="12">
    <source>
        <dbReference type="Proteomes" id="UP000199705"/>
    </source>
</evidence>
<gene>
    <name evidence="11" type="ORF">SAMN05192573_109129</name>
</gene>
<dbReference type="AlphaFoldDB" id="A0A1G8C3U0"/>
<dbReference type="InterPro" id="IPR007115">
    <property type="entry name" value="6-PTP_synth/QueD"/>
</dbReference>
<evidence type="ECO:0000256" key="5">
    <source>
        <dbReference type="ARBA" id="ARBA00022833"/>
    </source>
</evidence>
<evidence type="ECO:0000256" key="4">
    <source>
        <dbReference type="ARBA" id="ARBA00022723"/>
    </source>
</evidence>
<evidence type="ECO:0000256" key="10">
    <source>
        <dbReference type="PIRSR" id="PIRSR006113-2"/>
    </source>
</evidence>
<evidence type="ECO:0000256" key="2">
    <source>
        <dbReference type="ARBA" id="ARBA00008900"/>
    </source>
</evidence>
<organism evidence="11 12">
    <name type="scientific">Mucilaginibacter gossypii</name>
    <dbReference type="NCBI Taxonomy" id="551996"/>
    <lineage>
        <taxon>Bacteria</taxon>
        <taxon>Pseudomonadati</taxon>
        <taxon>Bacteroidota</taxon>
        <taxon>Sphingobacteriia</taxon>
        <taxon>Sphingobacteriales</taxon>
        <taxon>Sphingobacteriaceae</taxon>
        <taxon>Mucilaginibacter</taxon>
    </lineage>
</organism>
<evidence type="ECO:0000313" key="11">
    <source>
        <dbReference type="EMBL" id="SDH39959.1"/>
    </source>
</evidence>
<dbReference type="Gene3D" id="3.30.479.10">
    <property type="entry name" value="6-pyruvoyl tetrahydropterin synthase/QueD"/>
    <property type="match status" value="1"/>
</dbReference>
<comment type="pathway">
    <text evidence="1 8">Purine metabolism; 7-cyano-7-deazaguanine biosynthesis.</text>
</comment>
<reference evidence="12" key="1">
    <citation type="submission" date="2016-10" db="EMBL/GenBank/DDBJ databases">
        <authorList>
            <person name="Varghese N."/>
            <person name="Submissions S."/>
        </authorList>
    </citation>
    <scope>NUCLEOTIDE SEQUENCE [LARGE SCALE GENOMIC DNA]</scope>
    <source>
        <strain evidence="12">Gh-67</strain>
    </source>
</reference>
<dbReference type="EMBL" id="FNCG01000009">
    <property type="protein sequence ID" value="SDH39959.1"/>
    <property type="molecule type" value="Genomic_DNA"/>
</dbReference>
<dbReference type="GO" id="GO:0070497">
    <property type="term" value="F:6-carboxytetrahydropterin synthase activity"/>
    <property type="evidence" value="ECO:0007669"/>
    <property type="project" value="UniProtKB-EC"/>
</dbReference>
<evidence type="ECO:0000256" key="7">
    <source>
        <dbReference type="ARBA" id="ARBA00048807"/>
    </source>
</evidence>
<dbReference type="InterPro" id="IPR038418">
    <property type="entry name" value="6-PTP_synth/QueD_sf"/>
</dbReference>
<dbReference type="Pfam" id="PF01242">
    <property type="entry name" value="PTPS"/>
    <property type="match status" value="1"/>
</dbReference>
<keyword evidence="8" id="KW-0671">Queuosine biosynthesis</keyword>
<keyword evidence="5 8" id="KW-0862">Zinc</keyword>
<protein>
    <recommendedName>
        <fullName evidence="3 8">6-carboxy-5,6,7,8-tetrahydropterin synthase</fullName>
        <ecNumber evidence="8">4.-.-.-</ecNumber>
    </recommendedName>
</protein>
<sequence>MIVYKSFTFDSAHFLPNVPLHHKCRNIHGHTYHLTVYFEGEVTSPEGWVLDFALIKNAVKPIVDQLDHTILNEVPGLENPTAENLAIWIWKSITDKLDGLNKIELKETPTSGVIYEGK</sequence>
<dbReference type="PIRSF" id="PIRSF006113">
    <property type="entry name" value="PTP_synth"/>
    <property type="match status" value="1"/>
</dbReference>
<comment type="similarity">
    <text evidence="2 8">Belongs to the PTPS family. QueD subfamily.</text>
</comment>
<dbReference type="RefSeq" id="WP_091170109.1">
    <property type="nucleotide sequence ID" value="NZ_FNCG01000009.1"/>
</dbReference>
<dbReference type="EC" id="4.-.-.-" evidence="8"/>
<feature type="active site" description="Proton acceptor" evidence="9">
    <location>
        <position position="24"/>
    </location>
</feature>
<name>A0A1G8C3U0_9SPHI</name>
<feature type="binding site" evidence="10">
    <location>
        <position position="30"/>
    </location>
    <ligand>
        <name>Zn(2+)</name>
        <dbReference type="ChEBI" id="CHEBI:29105"/>
    </ligand>
</feature>
<dbReference type="PANTHER" id="PTHR12589">
    <property type="entry name" value="PYRUVOYL TETRAHYDROBIOPTERIN SYNTHASE"/>
    <property type="match status" value="1"/>
</dbReference>
<evidence type="ECO:0000256" key="3">
    <source>
        <dbReference type="ARBA" id="ARBA00018141"/>
    </source>
</evidence>
<feature type="active site" description="Charge relay system" evidence="9">
    <location>
        <position position="107"/>
    </location>
</feature>
<feature type="binding site" evidence="10">
    <location>
        <position position="13"/>
    </location>
    <ligand>
        <name>Zn(2+)</name>
        <dbReference type="ChEBI" id="CHEBI:29105"/>
    </ligand>
</feature>
<feature type="binding site" evidence="10">
    <location>
        <position position="28"/>
    </location>
    <ligand>
        <name>Zn(2+)</name>
        <dbReference type="ChEBI" id="CHEBI:29105"/>
    </ligand>
</feature>
<feature type="active site" description="Charge relay system" evidence="9">
    <location>
        <position position="68"/>
    </location>
</feature>
<proteinExistence type="inferred from homology"/>
<evidence type="ECO:0000256" key="1">
    <source>
        <dbReference type="ARBA" id="ARBA00005061"/>
    </source>
</evidence>
<evidence type="ECO:0000256" key="6">
    <source>
        <dbReference type="ARBA" id="ARBA00023239"/>
    </source>
</evidence>
<comment type="cofactor">
    <cofactor evidence="8 10">
        <name>Zn(2+)</name>
        <dbReference type="ChEBI" id="CHEBI:29105"/>
    </cofactor>
    <text evidence="8 10">Binds 1 zinc ion per subunit.</text>
</comment>
<keyword evidence="6 8" id="KW-0456">Lyase</keyword>
<dbReference type="PANTHER" id="PTHR12589:SF7">
    <property type="entry name" value="6-PYRUVOYL TETRAHYDROBIOPTERIN SYNTHASE"/>
    <property type="match status" value="1"/>
</dbReference>
<dbReference type="SUPFAM" id="SSF55620">
    <property type="entry name" value="Tetrahydrobiopterin biosynthesis enzymes-like"/>
    <property type="match status" value="1"/>
</dbReference>
<evidence type="ECO:0000256" key="9">
    <source>
        <dbReference type="PIRSR" id="PIRSR006113-1"/>
    </source>
</evidence>
<accession>A0A1G8C3U0</accession>
<keyword evidence="12" id="KW-1185">Reference proteome</keyword>
<dbReference type="GO" id="GO:0046872">
    <property type="term" value="F:metal ion binding"/>
    <property type="evidence" value="ECO:0007669"/>
    <property type="project" value="UniProtKB-KW"/>
</dbReference>
<dbReference type="NCBIfam" id="TIGR03367">
    <property type="entry name" value="queuosine_QueD"/>
    <property type="match status" value="1"/>
</dbReference>
<dbReference type="Proteomes" id="UP000199705">
    <property type="component" value="Unassembled WGS sequence"/>
</dbReference>
<keyword evidence="4 8" id="KW-0479">Metal-binding</keyword>
<comment type="catalytic activity">
    <reaction evidence="7 8">
        <text>7,8-dihydroneopterin 3'-triphosphate + H2O = 6-carboxy-5,6,7,8-tetrahydropterin + triphosphate + acetaldehyde + 2 H(+)</text>
        <dbReference type="Rhea" id="RHEA:27966"/>
        <dbReference type="ChEBI" id="CHEBI:15343"/>
        <dbReference type="ChEBI" id="CHEBI:15377"/>
        <dbReference type="ChEBI" id="CHEBI:15378"/>
        <dbReference type="ChEBI" id="CHEBI:18036"/>
        <dbReference type="ChEBI" id="CHEBI:58462"/>
        <dbReference type="ChEBI" id="CHEBI:61032"/>
        <dbReference type="EC" id="4.1.2.50"/>
    </reaction>
</comment>
<dbReference type="STRING" id="551996.SAMN05192573_109129"/>
<dbReference type="UniPathway" id="UPA00391"/>
<dbReference type="GO" id="GO:0008616">
    <property type="term" value="P:tRNA queuosine(34) biosynthetic process"/>
    <property type="evidence" value="ECO:0007669"/>
    <property type="project" value="UniProtKB-KW"/>
</dbReference>
<evidence type="ECO:0000256" key="8">
    <source>
        <dbReference type="PIRNR" id="PIRNR006113"/>
    </source>
</evidence>